<dbReference type="OrthoDB" id="291796at2759"/>
<reference evidence="1" key="1">
    <citation type="submission" date="2021-01" db="EMBL/GenBank/DDBJ databases">
        <authorList>
            <consortium name="Genoscope - CEA"/>
            <person name="William W."/>
        </authorList>
    </citation>
    <scope>NUCLEOTIDE SEQUENCE</scope>
</reference>
<dbReference type="Proteomes" id="UP000692954">
    <property type="component" value="Unassembled WGS sequence"/>
</dbReference>
<organism evidence="1 2">
    <name type="scientific">Paramecium sonneborni</name>
    <dbReference type="NCBI Taxonomy" id="65129"/>
    <lineage>
        <taxon>Eukaryota</taxon>
        <taxon>Sar</taxon>
        <taxon>Alveolata</taxon>
        <taxon>Ciliophora</taxon>
        <taxon>Intramacronucleata</taxon>
        <taxon>Oligohymenophorea</taxon>
        <taxon>Peniculida</taxon>
        <taxon>Parameciidae</taxon>
        <taxon>Paramecium</taxon>
    </lineage>
</organism>
<proteinExistence type="predicted"/>
<sequence length="103" mass="12358">MDSIRFGFIQDISDTESQTQSWSTDDSSMRNSIQDLTEDINNNLEYRISQYLNDLNIETFTNPTIKEDIYNYQLKQKVFKYFDTFQSNLENSKLLKKRKQHIK</sequence>
<comment type="caution">
    <text evidence="1">The sequence shown here is derived from an EMBL/GenBank/DDBJ whole genome shotgun (WGS) entry which is preliminary data.</text>
</comment>
<evidence type="ECO:0000313" key="2">
    <source>
        <dbReference type="Proteomes" id="UP000692954"/>
    </source>
</evidence>
<protein>
    <submittedName>
        <fullName evidence="1">Uncharacterized protein</fullName>
    </submittedName>
</protein>
<accession>A0A8S1N977</accession>
<keyword evidence="2" id="KW-1185">Reference proteome</keyword>
<evidence type="ECO:0000313" key="1">
    <source>
        <dbReference type="EMBL" id="CAD8086103.1"/>
    </source>
</evidence>
<gene>
    <name evidence="1" type="ORF">PSON_ATCC_30995.1.T0490194</name>
</gene>
<dbReference type="EMBL" id="CAJJDN010000049">
    <property type="protein sequence ID" value="CAD8086103.1"/>
    <property type="molecule type" value="Genomic_DNA"/>
</dbReference>
<name>A0A8S1N977_9CILI</name>
<dbReference type="AlphaFoldDB" id="A0A8S1N977"/>